<dbReference type="AlphaFoldDB" id="A0A4S4LVL1"/>
<evidence type="ECO:0000313" key="3">
    <source>
        <dbReference type="Proteomes" id="UP000308730"/>
    </source>
</evidence>
<feature type="region of interest" description="Disordered" evidence="1">
    <location>
        <begin position="167"/>
        <end position="186"/>
    </location>
</feature>
<keyword evidence="3" id="KW-1185">Reference proteome</keyword>
<gene>
    <name evidence="2" type="ORF">EUX98_g9281</name>
</gene>
<sequence>MWGFYWGEKPERKAQPINTLSVLLYEYVALLFRWHFHGDLRDIILDNEPAKVIDLFDRYHFVVLSDYTLDLRLGSIKWNNADRDVPLSLIARAFRKLNLIEKLDRIAQDVTNSGRPWTRKMSGQGVRRAPKTGEVGQSRTKEVWGSNEGEPFKYFLQQEHINVSGPDYGNFRSHNGRTPEERDHDRRESEWFVLQTHQELIRRVQLEIPPNAAFTLPALARYDISVFEEDRKLSYFVNEVEWTPRMALWYYEHANFDQLIFIADGYAASIWDMCAGGSELRERWVDSLLEIEIDSRYG</sequence>
<feature type="compositionally biased region" description="Basic and acidic residues" evidence="1">
    <location>
        <begin position="177"/>
        <end position="186"/>
    </location>
</feature>
<evidence type="ECO:0000256" key="1">
    <source>
        <dbReference type="SAM" id="MobiDB-lite"/>
    </source>
</evidence>
<feature type="region of interest" description="Disordered" evidence="1">
    <location>
        <begin position="117"/>
        <end position="142"/>
    </location>
</feature>
<comment type="caution">
    <text evidence="2">The sequence shown here is derived from an EMBL/GenBank/DDBJ whole genome shotgun (WGS) entry which is preliminary data.</text>
</comment>
<dbReference type="Proteomes" id="UP000308730">
    <property type="component" value="Unassembled WGS sequence"/>
</dbReference>
<evidence type="ECO:0000313" key="2">
    <source>
        <dbReference type="EMBL" id="THH16569.1"/>
    </source>
</evidence>
<protein>
    <submittedName>
        <fullName evidence="2">Uncharacterized protein</fullName>
    </submittedName>
</protein>
<dbReference type="EMBL" id="SGPM01000722">
    <property type="protein sequence ID" value="THH16569.1"/>
    <property type="molecule type" value="Genomic_DNA"/>
</dbReference>
<dbReference type="OrthoDB" id="3270899at2759"/>
<organism evidence="2 3">
    <name type="scientific">Antrodiella citrinella</name>
    <dbReference type="NCBI Taxonomy" id="2447956"/>
    <lineage>
        <taxon>Eukaryota</taxon>
        <taxon>Fungi</taxon>
        <taxon>Dikarya</taxon>
        <taxon>Basidiomycota</taxon>
        <taxon>Agaricomycotina</taxon>
        <taxon>Agaricomycetes</taxon>
        <taxon>Polyporales</taxon>
        <taxon>Steccherinaceae</taxon>
        <taxon>Antrodiella</taxon>
    </lineage>
</organism>
<name>A0A4S4LVL1_9APHY</name>
<proteinExistence type="predicted"/>
<accession>A0A4S4LVL1</accession>
<reference evidence="2 3" key="1">
    <citation type="submission" date="2019-02" db="EMBL/GenBank/DDBJ databases">
        <title>Genome sequencing of the rare red list fungi Antrodiella citrinella (Flaviporus citrinellus).</title>
        <authorList>
            <person name="Buettner E."/>
            <person name="Kellner H."/>
        </authorList>
    </citation>
    <scope>NUCLEOTIDE SEQUENCE [LARGE SCALE GENOMIC DNA]</scope>
    <source>
        <strain evidence="2 3">DSM 108506</strain>
    </source>
</reference>